<feature type="region of interest" description="Disordered" evidence="4">
    <location>
        <begin position="1"/>
        <end position="22"/>
    </location>
</feature>
<accession>A0A1J5QRZ2</accession>
<evidence type="ECO:0000256" key="1">
    <source>
        <dbReference type="ARBA" id="ARBA00023015"/>
    </source>
</evidence>
<evidence type="ECO:0000256" key="4">
    <source>
        <dbReference type="SAM" id="MobiDB-lite"/>
    </source>
</evidence>
<comment type="caution">
    <text evidence="6">The sequence shown here is derived from an EMBL/GenBank/DDBJ whole genome shotgun (WGS) entry which is preliminary data.</text>
</comment>
<dbReference type="InterPro" id="IPR041478">
    <property type="entry name" value="TetR_C_27"/>
</dbReference>
<dbReference type="Pfam" id="PF17935">
    <property type="entry name" value="TetR_C_27"/>
    <property type="match status" value="1"/>
</dbReference>
<dbReference type="GO" id="GO:0003700">
    <property type="term" value="F:DNA-binding transcription factor activity"/>
    <property type="evidence" value="ECO:0007669"/>
    <property type="project" value="TreeGrafter"/>
</dbReference>
<gene>
    <name evidence="6" type="primary">slmA_10</name>
    <name evidence="6" type="ORF">GALL_319640</name>
</gene>
<dbReference type="GO" id="GO:0000976">
    <property type="term" value="F:transcription cis-regulatory region binding"/>
    <property type="evidence" value="ECO:0007669"/>
    <property type="project" value="TreeGrafter"/>
</dbReference>
<dbReference type="PROSITE" id="PS50977">
    <property type="entry name" value="HTH_TETR_2"/>
    <property type="match status" value="1"/>
</dbReference>
<dbReference type="SUPFAM" id="SSF46689">
    <property type="entry name" value="Homeodomain-like"/>
    <property type="match status" value="1"/>
</dbReference>
<dbReference type="InterPro" id="IPR009057">
    <property type="entry name" value="Homeodomain-like_sf"/>
</dbReference>
<organism evidence="6">
    <name type="scientific">mine drainage metagenome</name>
    <dbReference type="NCBI Taxonomy" id="410659"/>
    <lineage>
        <taxon>unclassified sequences</taxon>
        <taxon>metagenomes</taxon>
        <taxon>ecological metagenomes</taxon>
    </lineage>
</organism>
<keyword evidence="1" id="KW-0805">Transcription regulation</keyword>
<dbReference type="InterPro" id="IPR050109">
    <property type="entry name" value="HTH-type_TetR-like_transc_reg"/>
</dbReference>
<dbReference type="EMBL" id="MLJW01000495">
    <property type="protein sequence ID" value="OIQ86184.1"/>
    <property type="molecule type" value="Genomic_DNA"/>
</dbReference>
<keyword evidence="2" id="KW-0238">DNA-binding</keyword>
<protein>
    <submittedName>
        <fullName evidence="6">Nucleoid occlusion factor SlmA</fullName>
    </submittedName>
</protein>
<dbReference type="PROSITE" id="PS01081">
    <property type="entry name" value="HTH_TETR_1"/>
    <property type="match status" value="1"/>
</dbReference>
<evidence type="ECO:0000259" key="5">
    <source>
        <dbReference type="PROSITE" id="PS50977"/>
    </source>
</evidence>
<evidence type="ECO:0000256" key="3">
    <source>
        <dbReference type="ARBA" id="ARBA00023163"/>
    </source>
</evidence>
<evidence type="ECO:0000256" key="2">
    <source>
        <dbReference type="ARBA" id="ARBA00023125"/>
    </source>
</evidence>
<dbReference type="SUPFAM" id="SSF48498">
    <property type="entry name" value="Tetracyclin repressor-like, C-terminal domain"/>
    <property type="match status" value="1"/>
</dbReference>
<dbReference type="Gene3D" id="1.10.357.10">
    <property type="entry name" value="Tetracycline Repressor, domain 2"/>
    <property type="match status" value="1"/>
</dbReference>
<dbReference type="PANTHER" id="PTHR30055">
    <property type="entry name" value="HTH-TYPE TRANSCRIPTIONAL REGULATOR RUTR"/>
    <property type="match status" value="1"/>
</dbReference>
<name>A0A1J5QRZ2_9ZZZZ</name>
<dbReference type="InterPro" id="IPR001647">
    <property type="entry name" value="HTH_TetR"/>
</dbReference>
<sequence>MTDSTPLPPVSPPGHRGPPDHERRQQIIQAAEAHFRHYGFGKTTVADLARAIGLSTAYIYKFFDSKRAIGEAVCSLVLSRVLDRARAIAAESGPAAQRLRRLFTAMAEISLEQYFHERRLHDMAVTACTDRWQSVADYDQRLQAILSTLIRDGRDSGEFEGRTPLEETSLAITLAMASFLHPLILEERRDQALSDAALLAGLVLRSLAP</sequence>
<dbReference type="PANTHER" id="PTHR30055:SF234">
    <property type="entry name" value="HTH-TYPE TRANSCRIPTIONAL REGULATOR BETI"/>
    <property type="match status" value="1"/>
</dbReference>
<proteinExistence type="predicted"/>
<reference evidence="6" key="1">
    <citation type="submission" date="2016-10" db="EMBL/GenBank/DDBJ databases">
        <title>Sequence of Gallionella enrichment culture.</title>
        <authorList>
            <person name="Poehlein A."/>
            <person name="Muehling M."/>
            <person name="Daniel R."/>
        </authorList>
    </citation>
    <scope>NUCLEOTIDE SEQUENCE</scope>
</reference>
<feature type="compositionally biased region" description="Pro residues" evidence="4">
    <location>
        <begin position="1"/>
        <end position="16"/>
    </location>
</feature>
<dbReference type="InterPro" id="IPR023772">
    <property type="entry name" value="DNA-bd_HTH_TetR-type_CS"/>
</dbReference>
<evidence type="ECO:0000313" key="6">
    <source>
        <dbReference type="EMBL" id="OIQ86184.1"/>
    </source>
</evidence>
<dbReference type="Pfam" id="PF00440">
    <property type="entry name" value="TetR_N"/>
    <property type="match status" value="1"/>
</dbReference>
<keyword evidence="3" id="KW-0804">Transcription</keyword>
<dbReference type="AlphaFoldDB" id="A0A1J5QRZ2"/>
<dbReference type="InterPro" id="IPR036271">
    <property type="entry name" value="Tet_transcr_reg_TetR-rel_C_sf"/>
</dbReference>
<feature type="domain" description="HTH tetR-type" evidence="5">
    <location>
        <begin position="21"/>
        <end position="81"/>
    </location>
</feature>